<gene>
    <name evidence="2" type="ORF">DVH24_010491</name>
</gene>
<organism evidence="2 3">
    <name type="scientific">Malus domestica</name>
    <name type="common">Apple</name>
    <name type="synonym">Pyrus malus</name>
    <dbReference type="NCBI Taxonomy" id="3750"/>
    <lineage>
        <taxon>Eukaryota</taxon>
        <taxon>Viridiplantae</taxon>
        <taxon>Streptophyta</taxon>
        <taxon>Embryophyta</taxon>
        <taxon>Tracheophyta</taxon>
        <taxon>Spermatophyta</taxon>
        <taxon>Magnoliopsida</taxon>
        <taxon>eudicotyledons</taxon>
        <taxon>Gunneridae</taxon>
        <taxon>Pentapetalae</taxon>
        <taxon>rosids</taxon>
        <taxon>fabids</taxon>
        <taxon>Rosales</taxon>
        <taxon>Rosaceae</taxon>
        <taxon>Amygdaloideae</taxon>
        <taxon>Maleae</taxon>
        <taxon>Malus</taxon>
    </lineage>
</organism>
<reference evidence="2 3" key="1">
    <citation type="submission" date="2018-10" db="EMBL/GenBank/DDBJ databases">
        <title>A high-quality apple genome assembly.</title>
        <authorList>
            <person name="Hu J."/>
        </authorList>
    </citation>
    <scope>NUCLEOTIDE SEQUENCE [LARGE SCALE GENOMIC DNA]</scope>
    <source>
        <strain evidence="3">cv. HFTH1</strain>
        <tissue evidence="2">Young leaf</tissue>
    </source>
</reference>
<keyword evidence="3" id="KW-1185">Reference proteome</keyword>
<comment type="caution">
    <text evidence="2">The sequence shown here is derived from an EMBL/GenBank/DDBJ whole genome shotgun (WGS) entry which is preliminary data.</text>
</comment>
<evidence type="ECO:0008006" key="4">
    <source>
        <dbReference type="Google" id="ProtNLM"/>
    </source>
</evidence>
<proteinExistence type="predicted"/>
<evidence type="ECO:0000256" key="1">
    <source>
        <dbReference type="SAM" id="SignalP"/>
    </source>
</evidence>
<dbReference type="PROSITE" id="PS51257">
    <property type="entry name" value="PROKAR_LIPOPROTEIN"/>
    <property type="match status" value="1"/>
</dbReference>
<name>A0A498JSY4_MALDO</name>
<feature type="chain" id="PRO_5019714717" description="CUB domain-containing protein" evidence="1">
    <location>
        <begin position="20"/>
        <end position="93"/>
    </location>
</feature>
<dbReference type="AlphaFoldDB" id="A0A498JSY4"/>
<evidence type="ECO:0000313" key="2">
    <source>
        <dbReference type="EMBL" id="RXH98166.1"/>
    </source>
</evidence>
<feature type="signal peptide" evidence="1">
    <location>
        <begin position="1"/>
        <end position="19"/>
    </location>
</feature>
<dbReference type="Proteomes" id="UP000290289">
    <property type="component" value="Chromosome 5"/>
</dbReference>
<dbReference type="EMBL" id="RDQH01000331">
    <property type="protein sequence ID" value="RXH98166.1"/>
    <property type="molecule type" value="Genomic_DNA"/>
</dbReference>
<evidence type="ECO:0000313" key="3">
    <source>
        <dbReference type="Proteomes" id="UP000290289"/>
    </source>
</evidence>
<keyword evidence="1" id="KW-0732">Signal</keyword>
<sequence>MCKLIACILIFHIFFSCLGCFLDNQEYWTETLETKTPIGDHGRQDWTCKYIIGEIQLENAAQIGQGLWQLPTKKIGSQEQVREAGTMTKLRRD</sequence>
<protein>
    <recommendedName>
        <fullName evidence="4">CUB domain-containing protein</fullName>
    </recommendedName>
</protein>
<accession>A0A498JSY4</accession>